<comment type="caution">
    <text evidence="1">The sequence shown here is derived from an EMBL/GenBank/DDBJ whole genome shotgun (WGS) entry which is preliminary data.</text>
</comment>
<dbReference type="EMBL" id="AUXZ01000113">
    <property type="protein sequence ID" value="KZN46642.1"/>
    <property type="molecule type" value="Genomic_DNA"/>
</dbReference>
<name>A0A167BKD9_9GAMM</name>
<dbReference type="Proteomes" id="UP000076503">
    <property type="component" value="Unassembled WGS sequence"/>
</dbReference>
<sequence>MIKNTIKVITCGVLLKRVSGGSGGDQLPKEKRPGTGN</sequence>
<evidence type="ECO:0000313" key="1">
    <source>
        <dbReference type="EMBL" id="KZN46642.1"/>
    </source>
</evidence>
<organism evidence="1 2">
    <name type="scientific">Pseudoalteromonas luteoviolacea H33</name>
    <dbReference type="NCBI Taxonomy" id="1365251"/>
    <lineage>
        <taxon>Bacteria</taxon>
        <taxon>Pseudomonadati</taxon>
        <taxon>Pseudomonadota</taxon>
        <taxon>Gammaproteobacteria</taxon>
        <taxon>Alteromonadales</taxon>
        <taxon>Pseudoalteromonadaceae</taxon>
        <taxon>Pseudoalteromonas</taxon>
    </lineage>
</organism>
<accession>A0A167BKD9</accession>
<evidence type="ECO:0000313" key="2">
    <source>
        <dbReference type="Proteomes" id="UP000076503"/>
    </source>
</evidence>
<dbReference type="PATRIC" id="fig|1365251.3.peg.4312"/>
<proteinExistence type="predicted"/>
<gene>
    <name evidence="1" type="ORF">N476_24130</name>
</gene>
<protein>
    <submittedName>
        <fullName evidence="1">Uncharacterized protein</fullName>
    </submittedName>
</protein>
<reference evidence="1 2" key="1">
    <citation type="submission" date="2013-07" db="EMBL/GenBank/DDBJ databases">
        <title>Comparative Genomic and Metabolomic Analysis of Twelve Strains of Pseudoalteromonas luteoviolacea.</title>
        <authorList>
            <person name="Vynne N.G."/>
            <person name="Mansson M."/>
            <person name="Gram L."/>
        </authorList>
    </citation>
    <scope>NUCLEOTIDE SEQUENCE [LARGE SCALE GENOMIC DNA]</scope>
    <source>
        <strain evidence="1 2">H33</strain>
    </source>
</reference>
<dbReference type="AlphaFoldDB" id="A0A167BKD9"/>